<comment type="caution">
    <text evidence="1">The sequence shown here is derived from an EMBL/GenBank/DDBJ whole genome shotgun (WGS) entry which is preliminary data.</text>
</comment>
<dbReference type="EMBL" id="NEVH01006738">
    <property type="protein sequence ID" value="PNF36616.1"/>
    <property type="molecule type" value="Genomic_DNA"/>
</dbReference>
<protein>
    <submittedName>
        <fullName evidence="1">Uncharacterized protein</fullName>
    </submittedName>
</protein>
<gene>
    <name evidence="1" type="ORF">B7P43_G13346</name>
</gene>
<accession>A0A2J7R731</accession>
<dbReference type="InParanoid" id="A0A2J7R731"/>
<name>A0A2J7R731_9NEOP</name>
<dbReference type="AlphaFoldDB" id="A0A2J7R731"/>
<sequence length="56" mass="6412">MIMEQYQCDHQTISHISLSRMSEHVCLSSQTDCGKLCNDRNVQDMTVLLPDEEGIK</sequence>
<organism evidence="1 2">
    <name type="scientific">Cryptotermes secundus</name>
    <dbReference type="NCBI Taxonomy" id="105785"/>
    <lineage>
        <taxon>Eukaryota</taxon>
        <taxon>Metazoa</taxon>
        <taxon>Ecdysozoa</taxon>
        <taxon>Arthropoda</taxon>
        <taxon>Hexapoda</taxon>
        <taxon>Insecta</taxon>
        <taxon>Pterygota</taxon>
        <taxon>Neoptera</taxon>
        <taxon>Polyneoptera</taxon>
        <taxon>Dictyoptera</taxon>
        <taxon>Blattodea</taxon>
        <taxon>Blattoidea</taxon>
        <taxon>Termitoidae</taxon>
        <taxon>Kalotermitidae</taxon>
        <taxon>Cryptotermitinae</taxon>
        <taxon>Cryptotermes</taxon>
    </lineage>
</organism>
<keyword evidence="2" id="KW-1185">Reference proteome</keyword>
<reference evidence="1 2" key="1">
    <citation type="submission" date="2017-12" db="EMBL/GenBank/DDBJ databases">
        <title>Hemimetabolous genomes reveal molecular basis of termite eusociality.</title>
        <authorList>
            <person name="Harrison M.C."/>
            <person name="Jongepier E."/>
            <person name="Robertson H.M."/>
            <person name="Arning N."/>
            <person name="Bitard-Feildel T."/>
            <person name="Chao H."/>
            <person name="Childers C.P."/>
            <person name="Dinh H."/>
            <person name="Doddapaneni H."/>
            <person name="Dugan S."/>
            <person name="Gowin J."/>
            <person name="Greiner C."/>
            <person name="Han Y."/>
            <person name="Hu H."/>
            <person name="Hughes D.S.T."/>
            <person name="Huylmans A.-K."/>
            <person name="Kemena C."/>
            <person name="Kremer L.P.M."/>
            <person name="Lee S.L."/>
            <person name="Lopez-Ezquerra A."/>
            <person name="Mallet L."/>
            <person name="Monroy-Kuhn J.M."/>
            <person name="Moser A."/>
            <person name="Murali S.C."/>
            <person name="Muzny D.M."/>
            <person name="Otani S."/>
            <person name="Piulachs M.-D."/>
            <person name="Poelchau M."/>
            <person name="Qu J."/>
            <person name="Schaub F."/>
            <person name="Wada-Katsumata A."/>
            <person name="Worley K.C."/>
            <person name="Xie Q."/>
            <person name="Ylla G."/>
            <person name="Poulsen M."/>
            <person name="Gibbs R.A."/>
            <person name="Schal C."/>
            <person name="Richards S."/>
            <person name="Belles X."/>
            <person name="Korb J."/>
            <person name="Bornberg-Bauer E."/>
        </authorList>
    </citation>
    <scope>NUCLEOTIDE SEQUENCE [LARGE SCALE GENOMIC DNA]</scope>
    <source>
        <tissue evidence="1">Whole body</tissue>
    </source>
</reference>
<evidence type="ECO:0000313" key="1">
    <source>
        <dbReference type="EMBL" id="PNF36616.1"/>
    </source>
</evidence>
<proteinExistence type="predicted"/>
<evidence type="ECO:0000313" key="2">
    <source>
        <dbReference type="Proteomes" id="UP000235965"/>
    </source>
</evidence>
<dbReference type="Proteomes" id="UP000235965">
    <property type="component" value="Unassembled WGS sequence"/>
</dbReference>